<dbReference type="EMBL" id="JAVRFI010000014">
    <property type="protein sequence ID" value="MDT0451579.1"/>
    <property type="molecule type" value="Genomic_DNA"/>
</dbReference>
<dbReference type="InterPro" id="IPR036890">
    <property type="entry name" value="HATPase_C_sf"/>
</dbReference>
<dbReference type="Gene3D" id="3.30.565.10">
    <property type="entry name" value="Histidine kinase-like ATPase, C-terminal domain"/>
    <property type="match status" value="1"/>
</dbReference>
<name>A0ABU2ST99_9ACTN</name>
<gene>
    <name evidence="1" type="ORF">RM609_21195</name>
</gene>
<dbReference type="Proteomes" id="UP001180531">
    <property type="component" value="Unassembled WGS sequence"/>
</dbReference>
<keyword evidence="2" id="KW-1185">Reference proteome</keyword>
<organism evidence="1 2">
    <name type="scientific">Streptomyces hesseae</name>
    <dbReference type="NCBI Taxonomy" id="3075519"/>
    <lineage>
        <taxon>Bacteria</taxon>
        <taxon>Bacillati</taxon>
        <taxon>Actinomycetota</taxon>
        <taxon>Actinomycetes</taxon>
        <taxon>Kitasatosporales</taxon>
        <taxon>Streptomycetaceae</taxon>
        <taxon>Streptomyces</taxon>
    </lineage>
</organism>
<dbReference type="PANTHER" id="PTHR35526">
    <property type="entry name" value="ANTI-SIGMA-F FACTOR RSBW-RELATED"/>
    <property type="match status" value="1"/>
</dbReference>
<dbReference type="InterPro" id="IPR050267">
    <property type="entry name" value="Anti-sigma-factor_SerPK"/>
</dbReference>
<keyword evidence="1" id="KW-0067">ATP-binding</keyword>
<dbReference type="PANTHER" id="PTHR35526:SF3">
    <property type="entry name" value="ANTI-SIGMA-F FACTOR RSBW"/>
    <property type="match status" value="1"/>
</dbReference>
<accession>A0ABU2ST99</accession>
<dbReference type="CDD" id="cd16936">
    <property type="entry name" value="HATPase_RsbW-like"/>
    <property type="match status" value="1"/>
</dbReference>
<dbReference type="RefSeq" id="WP_311613070.1">
    <property type="nucleotide sequence ID" value="NZ_JAVRFI010000014.1"/>
</dbReference>
<reference evidence="1" key="1">
    <citation type="submission" date="2024-05" db="EMBL/GenBank/DDBJ databases">
        <title>30 novel species of actinomycetes from the DSMZ collection.</title>
        <authorList>
            <person name="Nouioui I."/>
        </authorList>
    </citation>
    <scope>NUCLEOTIDE SEQUENCE</scope>
    <source>
        <strain evidence="1">DSM 40473</strain>
    </source>
</reference>
<evidence type="ECO:0000313" key="1">
    <source>
        <dbReference type="EMBL" id="MDT0451579.1"/>
    </source>
</evidence>
<sequence>MATVSPPQPWSYLLELPRDTRAPGIARVTLQAVLDSHALSEIAEKATLLTSELVTNAHLHTDGPCTLRLHCREGDRIRVNVWDTNPVVPAFFRRGRDQGATTEPAAHAEAGRGLRFVELWADDWGSHTYDRRRFGKTLWFELAHPQRKPKKSTPRWISPAGCTDCVELEGERRKAVAEKRALEEIQDASIAIRSHFRDTHLLPQWDVR</sequence>
<evidence type="ECO:0000313" key="2">
    <source>
        <dbReference type="Proteomes" id="UP001180531"/>
    </source>
</evidence>
<keyword evidence="1" id="KW-0547">Nucleotide-binding</keyword>
<protein>
    <submittedName>
        <fullName evidence="1">ATP-binding protein</fullName>
    </submittedName>
</protein>
<comment type="caution">
    <text evidence="1">The sequence shown here is derived from an EMBL/GenBank/DDBJ whole genome shotgun (WGS) entry which is preliminary data.</text>
</comment>
<proteinExistence type="predicted"/>
<dbReference type="GO" id="GO:0005524">
    <property type="term" value="F:ATP binding"/>
    <property type="evidence" value="ECO:0007669"/>
    <property type="project" value="UniProtKB-KW"/>
</dbReference>
<dbReference type="SUPFAM" id="SSF55874">
    <property type="entry name" value="ATPase domain of HSP90 chaperone/DNA topoisomerase II/histidine kinase"/>
    <property type="match status" value="1"/>
</dbReference>